<feature type="compositionally biased region" description="Basic and acidic residues" evidence="1">
    <location>
        <begin position="56"/>
        <end position="66"/>
    </location>
</feature>
<dbReference type="AlphaFoldDB" id="A0AAN5CRQ0"/>
<feature type="compositionally biased region" description="Basic residues" evidence="1">
    <location>
        <begin position="32"/>
        <end position="42"/>
    </location>
</feature>
<gene>
    <name evidence="2" type="ORF">PMAYCL1PPCAC_19550</name>
</gene>
<dbReference type="EMBL" id="BTRK01000004">
    <property type="protein sequence ID" value="GMR49355.1"/>
    <property type="molecule type" value="Genomic_DNA"/>
</dbReference>
<keyword evidence="3" id="KW-1185">Reference proteome</keyword>
<proteinExistence type="predicted"/>
<feature type="region of interest" description="Disordered" evidence="1">
    <location>
        <begin position="31"/>
        <end position="73"/>
    </location>
</feature>
<name>A0AAN5CRQ0_9BILA</name>
<comment type="caution">
    <text evidence="2">The sequence shown here is derived from an EMBL/GenBank/DDBJ whole genome shotgun (WGS) entry which is preliminary data.</text>
</comment>
<organism evidence="2 3">
    <name type="scientific">Pristionchus mayeri</name>
    <dbReference type="NCBI Taxonomy" id="1317129"/>
    <lineage>
        <taxon>Eukaryota</taxon>
        <taxon>Metazoa</taxon>
        <taxon>Ecdysozoa</taxon>
        <taxon>Nematoda</taxon>
        <taxon>Chromadorea</taxon>
        <taxon>Rhabditida</taxon>
        <taxon>Rhabditina</taxon>
        <taxon>Diplogasteromorpha</taxon>
        <taxon>Diplogasteroidea</taxon>
        <taxon>Neodiplogasteridae</taxon>
        <taxon>Pristionchus</taxon>
    </lineage>
</organism>
<sequence>MEDPKSEDQQAVIEQNKENLEEVKSVASYSKSKLKRMKKKDKNKAQKSLIPSDLSKFPKSDEKETATEQIEEPVEGLESVTSYTKSKMKRIQKKMKKEIVNRPSEYASHFSHLRKILVESGVFIVHKVNLNIIVHYLEERIQILEHLYGYAPADALPDIPNDPCNEKLLLNLFEQVYGNPLEFPPSLFALIRQNIQFIRTSLNEYVLSIAKDRTKVGKEAAQSVPSFPISVAKTT</sequence>
<evidence type="ECO:0000313" key="3">
    <source>
        <dbReference type="Proteomes" id="UP001328107"/>
    </source>
</evidence>
<evidence type="ECO:0000313" key="2">
    <source>
        <dbReference type="EMBL" id="GMR49355.1"/>
    </source>
</evidence>
<dbReference type="Proteomes" id="UP001328107">
    <property type="component" value="Unassembled WGS sequence"/>
</dbReference>
<protein>
    <submittedName>
        <fullName evidence="2">Uncharacterized protein</fullName>
    </submittedName>
</protein>
<reference evidence="3" key="1">
    <citation type="submission" date="2022-10" db="EMBL/GenBank/DDBJ databases">
        <title>Genome assembly of Pristionchus species.</title>
        <authorList>
            <person name="Yoshida K."/>
            <person name="Sommer R.J."/>
        </authorList>
    </citation>
    <scope>NUCLEOTIDE SEQUENCE [LARGE SCALE GENOMIC DNA]</scope>
    <source>
        <strain evidence="3">RS5460</strain>
    </source>
</reference>
<evidence type="ECO:0000256" key="1">
    <source>
        <dbReference type="SAM" id="MobiDB-lite"/>
    </source>
</evidence>
<accession>A0AAN5CRQ0</accession>